<feature type="compositionally biased region" description="Basic and acidic residues" evidence="2">
    <location>
        <begin position="94"/>
        <end position="106"/>
    </location>
</feature>
<feature type="region of interest" description="Disordered" evidence="2">
    <location>
        <begin position="54"/>
        <end position="134"/>
    </location>
</feature>
<keyword evidence="1" id="KW-0863">Zinc-finger</keyword>
<reference evidence="4" key="1">
    <citation type="submission" date="2023-10" db="EMBL/GenBank/DDBJ databases">
        <authorList>
            <person name="Chen Y."/>
            <person name="Shah S."/>
            <person name="Dougan E. K."/>
            <person name="Thang M."/>
            <person name="Chan C."/>
        </authorList>
    </citation>
    <scope>NUCLEOTIDE SEQUENCE [LARGE SCALE GENOMIC DNA]</scope>
</reference>
<organism evidence="4 5">
    <name type="scientific">Prorocentrum cordatum</name>
    <dbReference type="NCBI Taxonomy" id="2364126"/>
    <lineage>
        <taxon>Eukaryota</taxon>
        <taxon>Sar</taxon>
        <taxon>Alveolata</taxon>
        <taxon>Dinophyceae</taxon>
        <taxon>Prorocentrales</taxon>
        <taxon>Prorocentraceae</taxon>
        <taxon>Prorocentrum</taxon>
    </lineage>
</organism>
<dbReference type="EMBL" id="CAUYUJ010015241">
    <property type="protein sequence ID" value="CAK0851456.1"/>
    <property type="molecule type" value="Genomic_DNA"/>
</dbReference>
<evidence type="ECO:0000313" key="5">
    <source>
        <dbReference type="Proteomes" id="UP001189429"/>
    </source>
</evidence>
<dbReference type="InterPro" id="IPR000571">
    <property type="entry name" value="Znf_CCCH"/>
</dbReference>
<proteinExistence type="predicted"/>
<accession>A0ABN9U099</accession>
<protein>
    <recommendedName>
        <fullName evidence="3">C3H1-type domain-containing protein</fullName>
    </recommendedName>
</protein>
<keyword evidence="5" id="KW-1185">Reference proteome</keyword>
<feature type="zinc finger region" description="C3H1-type" evidence="1">
    <location>
        <begin position="259"/>
        <end position="287"/>
    </location>
</feature>
<evidence type="ECO:0000256" key="1">
    <source>
        <dbReference type="PROSITE-ProRule" id="PRU00723"/>
    </source>
</evidence>
<comment type="caution">
    <text evidence="4">The sequence shown here is derived from an EMBL/GenBank/DDBJ whole genome shotgun (WGS) entry which is preliminary data.</text>
</comment>
<evidence type="ECO:0000256" key="2">
    <source>
        <dbReference type="SAM" id="MobiDB-lite"/>
    </source>
</evidence>
<name>A0ABN9U099_9DINO</name>
<keyword evidence="1" id="KW-0479">Metal-binding</keyword>
<sequence length="306" mass="31926">RGLHWAVSPDICTPSSAMAGCAAASAAEDAGALLPSLAVKNTFIHIDTAEEGALPPRRRLSVPAPAPPAGRPRGGSSPSSKLSLQPALDTDSEAPARHAGDRRQCWADETEDAGLLAPPPPPPVCARPRRDRPQKQLNANAAVWTPAAAAAHGALPAVDPLARALTAQVASLMEQLQVTFNCGSAKVKVEVVGGELSPCCVVMWIRPGDSWLTESLLTAAREALLRISSERSGVYVLGFNGRPFTPQPNGFSGILAKMDDRTQACWEMYKQGSCGRGAACRWQHPTVGFPVNVLVAVAGGADVPAA</sequence>
<gene>
    <name evidence="4" type="ORF">PCOR1329_LOCUS43611</name>
</gene>
<keyword evidence="1" id="KW-0862">Zinc</keyword>
<evidence type="ECO:0000259" key="3">
    <source>
        <dbReference type="PROSITE" id="PS50103"/>
    </source>
</evidence>
<evidence type="ECO:0000313" key="4">
    <source>
        <dbReference type="EMBL" id="CAK0851456.1"/>
    </source>
</evidence>
<feature type="domain" description="C3H1-type" evidence="3">
    <location>
        <begin position="259"/>
        <end position="287"/>
    </location>
</feature>
<feature type="non-terminal residue" evidence="4">
    <location>
        <position position="1"/>
    </location>
</feature>
<dbReference type="PROSITE" id="PS50103">
    <property type="entry name" value="ZF_C3H1"/>
    <property type="match status" value="1"/>
</dbReference>
<dbReference type="Proteomes" id="UP001189429">
    <property type="component" value="Unassembled WGS sequence"/>
</dbReference>